<dbReference type="AlphaFoldDB" id="A0A068S2V7"/>
<accession>A0A068S2V7</accession>
<name>A0A068S2V7_9FUNG</name>
<evidence type="ECO:0000313" key="2">
    <source>
        <dbReference type="Proteomes" id="UP000027586"/>
    </source>
</evidence>
<organism evidence="1 2">
    <name type="scientific">Lichtheimia corymbifera JMRC:FSU:9682</name>
    <dbReference type="NCBI Taxonomy" id="1263082"/>
    <lineage>
        <taxon>Eukaryota</taxon>
        <taxon>Fungi</taxon>
        <taxon>Fungi incertae sedis</taxon>
        <taxon>Mucoromycota</taxon>
        <taxon>Mucoromycotina</taxon>
        <taxon>Mucoromycetes</taxon>
        <taxon>Mucorales</taxon>
        <taxon>Lichtheimiaceae</taxon>
        <taxon>Lichtheimia</taxon>
    </lineage>
</organism>
<dbReference type="EMBL" id="CBTN010000039">
    <property type="protein sequence ID" value="CDH56713.1"/>
    <property type="molecule type" value="Genomic_DNA"/>
</dbReference>
<sequence>MMIRRQFFSTLTGIDDQIHKRTEDFSTRALEQSGRKLLYQPHTGVSVPIPAYQYQLKEKDSSEGIQRYHRDSIRKATDTSTTKESILAAIQKLQTKIDRSKTVPRVYDAMQQSICYKYPDLDLVPSYFSDRMKQSKEFDRAGYYKEEGNALLASVKYFFEHIYGWESETAIGRDGSTEQREHLLWSSNMNMPTTSLLKRALSQT</sequence>
<comment type="caution">
    <text evidence="1">The sequence shown here is derived from an EMBL/GenBank/DDBJ whole genome shotgun (WGS) entry which is preliminary data.</text>
</comment>
<keyword evidence="2" id="KW-1185">Reference proteome</keyword>
<dbReference type="OrthoDB" id="2282265at2759"/>
<proteinExistence type="predicted"/>
<gene>
    <name evidence="1" type="ORF">LCOR_07727.1</name>
</gene>
<evidence type="ECO:0000313" key="1">
    <source>
        <dbReference type="EMBL" id="CDH56713.1"/>
    </source>
</evidence>
<reference evidence="1" key="1">
    <citation type="submission" date="2013-08" db="EMBL/GenBank/DDBJ databases">
        <title>Gene expansion shapes genome architecture in the human pathogen Lichtheimia corymbifera: an evolutionary genomics analysis in the ancient terrestrial Mucorales (Mucoromycotina).</title>
        <authorList>
            <person name="Schwartze V.U."/>
            <person name="Winter S."/>
            <person name="Shelest E."/>
            <person name="Marcet-Houben M."/>
            <person name="Horn F."/>
            <person name="Wehner S."/>
            <person name="Hoffmann K."/>
            <person name="Riege K."/>
            <person name="Sammeth M."/>
            <person name="Nowrousian M."/>
            <person name="Valiante V."/>
            <person name="Linde J."/>
            <person name="Jacobsen I.D."/>
            <person name="Marz M."/>
            <person name="Brakhage A.A."/>
            <person name="Gabaldon T."/>
            <person name="Bocker S."/>
            <person name="Voigt K."/>
        </authorList>
    </citation>
    <scope>NUCLEOTIDE SEQUENCE [LARGE SCALE GENOMIC DNA]</scope>
    <source>
        <strain evidence="1">FSU 9682</strain>
    </source>
</reference>
<dbReference type="Proteomes" id="UP000027586">
    <property type="component" value="Unassembled WGS sequence"/>
</dbReference>
<dbReference type="VEuPathDB" id="FungiDB:LCOR_07727.1"/>
<protein>
    <submittedName>
        <fullName evidence="1">Uncharacterized protein</fullName>
    </submittedName>
</protein>